<evidence type="ECO:0000256" key="4">
    <source>
        <dbReference type="ARBA" id="ARBA00022692"/>
    </source>
</evidence>
<dbReference type="PANTHER" id="PTHR27002">
    <property type="entry name" value="RECEPTOR-LIKE SERINE/THREONINE-PROTEIN KINASE SD1-8"/>
    <property type="match status" value="1"/>
</dbReference>
<feature type="chain" id="PRO_5040813250" evidence="19">
    <location>
        <begin position="27"/>
        <end position="660"/>
    </location>
</feature>
<evidence type="ECO:0000313" key="22">
    <source>
        <dbReference type="EMBL" id="GMI77544.1"/>
    </source>
</evidence>
<dbReference type="Pfam" id="PF01657">
    <property type="entry name" value="Stress-antifung"/>
    <property type="match status" value="2"/>
</dbReference>
<dbReference type="InterPro" id="IPR008271">
    <property type="entry name" value="Ser/Thr_kinase_AS"/>
</dbReference>
<name>A0A9W7HHI6_HIBTR</name>
<dbReference type="FunFam" id="3.30.430.20:FF:000012">
    <property type="entry name" value="Cysteine-rich receptor-like protein kinase 25"/>
    <property type="match status" value="1"/>
</dbReference>
<dbReference type="GO" id="GO:0005524">
    <property type="term" value="F:ATP binding"/>
    <property type="evidence" value="ECO:0007669"/>
    <property type="project" value="UniProtKB-UniRule"/>
</dbReference>
<feature type="region of interest" description="Disordered" evidence="17">
    <location>
        <begin position="631"/>
        <end position="660"/>
    </location>
</feature>
<evidence type="ECO:0000256" key="14">
    <source>
        <dbReference type="ARBA" id="ARBA00047558"/>
    </source>
</evidence>
<keyword evidence="9 16" id="KW-0067">ATP-binding</keyword>
<evidence type="ECO:0000256" key="13">
    <source>
        <dbReference type="ARBA" id="ARBA00023180"/>
    </source>
</evidence>
<evidence type="ECO:0000256" key="11">
    <source>
        <dbReference type="ARBA" id="ARBA00023136"/>
    </source>
</evidence>
<dbReference type="Pfam" id="PF07714">
    <property type="entry name" value="PK_Tyr_Ser-Thr"/>
    <property type="match status" value="1"/>
</dbReference>
<evidence type="ECO:0000256" key="3">
    <source>
        <dbReference type="ARBA" id="ARBA00022679"/>
    </source>
</evidence>
<evidence type="ECO:0000256" key="8">
    <source>
        <dbReference type="ARBA" id="ARBA00022777"/>
    </source>
</evidence>
<evidence type="ECO:0000256" key="2">
    <source>
        <dbReference type="ARBA" id="ARBA00022527"/>
    </source>
</evidence>
<keyword evidence="2" id="KW-0723">Serine/threonine-protein kinase</keyword>
<evidence type="ECO:0000256" key="18">
    <source>
        <dbReference type="SAM" id="Phobius"/>
    </source>
</evidence>
<comment type="subcellular location">
    <subcellularLocation>
        <location evidence="1">Membrane</location>
        <topology evidence="1">Single-pass membrane protein</topology>
    </subcellularLocation>
</comment>
<dbReference type="InterPro" id="IPR017441">
    <property type="entry name" value="Protein_kinase_ATP_BS"/>
</dbReference>
<dbReference type="InterPro" id="IPR002902">
    <property type="entry name" value="GNK2"/>
</dbReference>
<dbReference type="PROSITE" id="PS00107">
    <property type="entry name" value="PROTEIN_KINASE_ATP"/>
    <property type="match status" value="1"/>
</dbReference>
<feature type="domain" description="Protein kinase" evidence="20">
    <location>
        <begin position="334"/>
        <end position="609"/>
    </location>
</feature>
<dbReference type="GO" id="GO:0004674">
    <property type="term" value="F:protein serine/threonine kinase activity"/>
    <property type="evidence" value="ECO:0007669"/>
    <property type="project" value="UniProtKB-KW"/>
</dbReference>
<evidence type="ECO:0000256" key="15">
    <source>
        <dbReference type="ARBA" id="ARBA00047951"/>
    </source>
</evidence>
<dbReference type="EMBL" id="BSYR01000014">
    <property type="protein sequence ID" value="GMI77544.1"/>
    <property type="molecule type" value="Genomic_DNA"/>
</dbReference>
<evidence type="ECO:0000256" key="7">
    <source>
        <dbReference type="ARBA" id="ARBA00022741"/>
    </source>
</evidence>
<proteinExistence type="predicted"/>
<keyword evidence="7 16" id="KW-0547">Nucleotide-binding</keyword>
<keyword evidence="5 19" id="KW-0732">Signal</keyword>
<accession>A0A9W7HHI6</accession>
<dbReference type="InterPro" id="IPR011009">
    <property type="entry name" value="Kinase-like_dom_sf"/>
</dbReference>
<evidence type="ECO:0000256" key="19">
    <source>
        <dbReference type="SAM" id="SignalP"/>
    </source>
</evidence>
<organism evidence="22 23">
    <name type="scientific">Hibiscus trionum</name>
    <name type="common">Flower of an hour</name>
    <dbReference type="NCBI Taxonomy" id="183268"/>
    <lineage>
        <taxon>Eukaryota</taxon>
        <taxon>Viridiplantae</taxon>
        <taxon>Streptophyta</taxon>
        <taxon>Embryophyta</taxon>
        <taxon>Tracheophyta</taxon>
        <taxon>Spermatophyta</taxon>
        <taxon>Magnoliopsida</taxon>
        <taxon>eudicotyledons</taxon>
        <taxon>Gunneridae</taxon>
        <taxon>Pentapetalae</taxon>
        <taxon>rosids</taxon>
        <taxon>malvids</taxon>
        <taxon>Malvales</taxon>
        <taxon>Malvaceae</taxon>
        <taxon>Malvoideae</taxon>
        <taxon>Hibiscus</taxon>
    </lineage>
</organism>
<dbReference type="PROSITE" id="PS50011">
    <property type="entry name" value="PROTEIN_KINASE_DOM"/>
    <property type="match status" value="1"/>
</dbReference>
<dbReference type="FunFam" id="3.30.200.20:FF:000142">
    <property type="entry name" value="Cysteine-rich receptor-like protein kinase 10"/>
    <property type="match status" value="1"/>
</dbReference>
<keyword evidence="4 18" id="KW-0812">Transmembrane</keyword>
<reference evidence="22" key="1">
    <citation type="submission" date="2023-05" db="EMBL/GenBank/DDBJ databases">
        <title>Genome and transcriptome analyses reveal genes involved in the formation of fine ridges on petal epidermal cells in Hibiscus trionum.</title>
        <authorList>
            <person name="Koshimizu S."/>
            <person name="Masuda S."/>
            <person name="Ishii T."/>
            <person name="Shirasu K."/>
            <person name="Hoshino A."/>
            <person name="Arita M."/>
        </authorList>
    </citation>
    <scope>NUCLEOTIDE SEQUENCE</scope>
    <source>
        <strain evidence="22">Hamamatsu line</strain>
    </source>
</reference>
<dbReference type="InterPro" id="IPR038408">
    <property type="entry name" value="GNK2_sf"/>
</dbReference>
<keyword evidence="10 18" id="KW-1133">Transmembrane helix</keyword>
<keyword evidence="8 22" id="KW-0418">Kinase</keyword>
<evidence type="ECO:0000313" key="23">
    <source>
        <dbReference type="Proteomes" id="UP001165190"/>
    </source>
</evidence>
<dbReference type="PROSITE" id="PS00108">
    <property type="entry name" value="PROTEIN_KINASE_ST"/>
    <property type="match status" value="1"/>
</dbReference>
<comment type="catalytic activity">
    <reaction evidence="14">
        <text>L-seryl-[protein] + ATP = O-phospho-L-seryl-[protein] + ADP + H(+)</text>
        <dbReference type="Rhea" id="RHEA:17989"/>
        <dbReference type="Rhea" id="RHEA-COMP:9863"/>
        <dbReference type="Rhea" id="RHEA-COMP:11604"/>
        <dbReference type="ChEBI" id="CHEBI:15378"/>
        <dbReference type="ChEBI" id="CHEBI:29999"/>
        <dbReference type="ChEBI" id="CHEBI:30616"/>
        <dbReference type="ChEBI" id="CHEBI:83421"/>
        <dbReference type="ChEBI" id="CHEBI:456216"/>
    </reaction>
</comment>
<protein>
    <submittedName>
        <fullName evidence="22">Cysteine-rich RLK (RECEPTOR-like protein kinase) 10</fullName>
    </submittedName>
</protein>
<evidence type="ECO:0000259" key="21">
    <source>
        <dbReference type="PROSITE" id="PS51473"/>
    </source>
</evidence>
<evidence type="ECO:0000256" key="9">
    <source>
        <dbReference type="ARBA" id="ARBA00022840"/>
    </source>
</evidence>
<dbReference type="FunFam" id="3.30.430.20:FF:000003">
    <property type="entry name" value="Cysteine-rich RLK (RECEPTOR-like protein kinase) 10"/>
    <property type="match status" value="1"/>
</dbReference>
<keyword evidence="3" id="KW-0808">Transferase</keyword>
<dbReference type="CDD" id="cd23509">
    <property type="entry name" value="Gnk2-like"/>
    <property type="match status" value="2"/>
</dbReference>
<evidence type="ECO:0000256" key="16">
    <source>
        <dbReference type="PROSITE-ProRule" id="PRU10141"/>
    </source>
</evidence>
<evidence type="ECO:0000259" key="20">
    <source>
        <dbReference type="PROSITE" id="PS50011"/>
    </source>
</evidence>
<dbReference type="GO" id="GO:0042742">
    <property type="term" value="P:defense response to bacterium"/>
    <property type="evidence" value="ECO:0007669"/>
    <property type="project" value="TreeGrafter"/>
</dbReference>
<dbReference type="GO" id="GO:0006979">
    <property type="term" value="P:response to oxidative stress"/>
    <property type="evidence" value="ECO:0007669"/>
    <property type="project" value="UniProtKB-ARBA"/>
</dbReference>
<keyword evidence="23" id="KW-1185">Reference proteome</keyword>
<comment type="catalytic activity">
    <reaction evidence="15">
        <text>L-threonyl-[protein] + ATP = O-phospho-L-threonyl-[protein] + ADP + H(+)</text>
        <dbReference type="Rhea" id="RHEA:46608"/>
        <dbReference type="Rhea" id="RHEA-COMP:11060"/>
        <dbReference type="Rhea" id="RHEA-COMP:11605"/>
        <dbReference type="ChEBI" id="CHEBI:15378"/>
        <dbReference type="ChEBI" id="CHEBI:30013"/>
        <dbReference type="ChEBI" id="CHEBI:30616"/>
        <dbReference type="ChEBI" id="CHEBI:61977"/>
        <dbReference type="ChEBI" id="CHEBI:456216"/>
    </reaction>
</comment>
<dbReference type="Gene3D" id="3.30.200.20">
    <property type="entry name" value="Phosphorylase Kinase, domain 1"/>
    <property type="match status" value="1"/>
</dbReference>
<evidence type="ECO:0000256" key="5">
    <source>
        <dbReference type="ARBA" id="ARBA00022729"/>
    </source>
</evidence>
<dbReference type="PANTHER" id="PTHR27002:SF1050">
    <property type="entry name" value="CYSTEINE-RICH RECEPTOR-LIKE PROTEIN KINASE 5"/>
    <property type="match status" value="1"/>
</dbReference>
<keyword evidence="12" id="KW-0675">Receptor</keyword>
<dbReference type="CDD" id="cd14066">
    <property type="entry name" value="STKc_IRAK"/>
    <property type="match status" value="1"/>
</dbReference>
<dbReference type="SUPFAM" id="SSF56112">
    <property type="entry name" value="Protein kinase-like (PK-like)"/>
    <property type="match status" value="1"/>
</dbReference>
<evidence type="ECO:0000256" key="10">
    <source>
        <dbReference type="ARBA" id="ARBA00022989"/>
    </source>
</evidence>
<feature type="domain" description="Gnk2-homologous" evidence="21">
    <location>
        <begin position="139"/>
        <end position="246"/>
    </location>
</feature>
<dbReference type="AlphaFoldDB" id="A0A9W7HHI6"/>
<dbReference type="PROSITE" id="PS51473">
    <property type="entry name" value="GNK2"/>
    <property type="match status" value="2"/>
</dbReference>
<dbReference type="FunFam" id="1.10.510.10:FF:000129">
    <property type="entry name" value="cysteine-rich receptor-like protein kinase 10"/>
    <property type="match status" value="1"/>
</dbReference>
<feature type="binding site" evidence="16">
    <location>
        <position position="362"/>
    </location>
    <ligand>
        <name>ATP</name>
        <dbReference type="ChEBI" id="CHEBI:30616"/>
    </ligand>
</feature>
<keyword evidence="13" id="KW-0325">Glycoprotein</keyword>
<dbReference type="Gene3D" id="1.10.510.10">
    <property type="entry name" value="Transferase(Phosphotransferase) domain 1"/>
    <property type="match status" value="1"/>
</dbReference>
<keyword evidence="6" id="KW-0677">Repeat</keyword>
<evidence type="ECO:0000256" key="6">
    <source>
        <dbReference type="ARBA" id="ARBA00022737"/>
    </source>
</evidence>
<dbReference type="InterPro" id="IPR001245">
    <property type="entry name" value="Ser-Thr/Tyr_kinase_cat_dom"/>
</dbReference>
<dbReference type="InterPro" id="IPR000719">
    <property type="entry name" value="Prot_kinase_dom"/>
</dbReference>
<dbReference type="OrthoDB" id="688481at2759"/>
<sequence>MSFLGASIKLLLLVTVISLLSAATEAQQATYRYHVCPNTTTFPVNSTYGANRDSLLASLLSNGTRGDGFYNTTAGRNPDLVYGLFLCRGDLSAEACQSCVAFAATDISRRCPVEITAVAWYDECLIRYSNVNIFSTWAEEPSVILLNTQNITDQDSFDRQVQATMSETATLAANTPPGARKFSARATAANLSSIQTLYSLGQCTPDLSSSDCNSCLRFAVGNLPRGSQGGRVLTPSCNVRYEVYLFYNQTAVAPPPPPASGENGNGRRSWPIIVAIVVPIGVITLLFLLACCVLKRRAKKKYDAIQAETAGYDISTVEGLQYDFTTIQTATDNFSHANKLGEGGFGDVYKGVLPNLQEIAVKRLSRGSGQGAEEFKNEVVLVAKLQHRNLVRLLGFCLEGEEKILIYEYVPNKSLDYFVFDPAKQEQLDWSRRYKIIGGIARGILYLHEDSRLRIIHRDLKASNILLDGDMSPKISDFGMARIFGVDQTQGTTRRVVGTYGYMSPEYAMQGQFSVKSDAYSFGVLVLEIISGQKNSNFYETDDAQDLISYAWKLWKDERPLELLNPVLRDHYARNEVVRCIQLGLLCVQEDPVDRPTMATVVLMLNSYSATLPMPKEPAFVLHSRTDGRMPYKGLESDQSTTQSIPLSTNELSITELHPR</sequence>
<evidence type="ECO:0000256" key="1">
    <source>
        <dbReference type="ARBA" id="ARBA00004167"/>
    </source>
</evidence>
<dbReference type="GO" id="GO:0005886">
    <property type="term" value="C:plasma membrane"/>
    <property type="evidence" value="ECO:0007669"/>
    <property type="project" value="TreeGrafter"/>
</dbReference>
<evidence type="ECO:0000256" key="12">
    <source>
        <dbReference type="ARBA" id="ARBA00023170"/>
    </source>
</evidence>
<evidence type="ECO:0000256" key="17">
    <source>
        <dbReference type="SAM" id="MobiDB-lite"/>
    </source>
</evidence>
<keyword evidence="11 18" id="KW-0472">Membrane</keyword>
<dbReference type="Gene3D" id="3.30.430.20">
    <property type="entry name" value="Gnk2 domain, C-X8-C-X2-C motif"/>
    <property type="match status" value="2"/>
</dbReference>
<dbReference type="Proteomes" id="UP001165190">
    <property type="component" value="Unassembled WGS sequence"/>
</dbReference>
<gene>
    <name evidence="22" type="ORF">HRI_001423700</name>
</gene>
<feature type="signal peptide" evidence="19">
    <location>
        <begin position="1"/>
        <end position="26"/>
    </location>
</feature>
<feature type="transmembrane region" description="Helical" evidence="18">
    <location>
        <begin position="270"/>
        <end position="294"/>
    </location>
</feature>
<feature type="domain" description="Gnk2-homologous" evidence="21">
    <location>
        <begin position="30"/>
        <end position="133"/>
    </location>
</feature>
<feature type="compositionally biased region" description="Polar residues" evidence="17">
    <location>
        <begin position="637"/>
        <end position="653"/>
    </location>
</feature>
<comment type="caution">
    <text evidence="22">The sequence shown here is derived from an EMBL/GenBank/DDBJ whole genome shotgun (WGS) entry which is preliminary data.</text>
</comment>
<dbReference type="SMART" id="SM00220">
    <property type="entry name" value="S_TKc"/>
    <property type="match status" value="1"/>
</dbReference>